<dbReference type="NCBIfam" id="TIGR02227">
    <property type="entry name" value="sigpep_I_bact"/>
    <property type="match status" value="1"/>
</dbReference>
<comment type="subcellular location">
    <subcellularLocation>
        <location evidence="2">Cell membrane</location>
        <topology evidence="2">Single-pass type II membrane protein</topology>
    </subcellularLocation>
    <subcellularLocation>
        <location evidence="8">Membrane</location>
        <topology evidence="8">Single-pass type II membrane protein</topology>
    </subcellularLocation>
</comment>
<evidence type="ECO:0000256" key="5">
    <source>
        <dbReference type="ARBA" id="ARBA00022670"/>
    </source>
</evidence>
<evidence type="ECO:0000256" key="4">
    <source>
        <dbReference type="ARBA" id="ARBA00013208"/>
    </source>
</evidence>
<evidence type="ECO:0000256" key="6">
    <source>
        <dbReference type="ARBA" id="ARBA00022801"/>
    </source>
</evidence>
<dbReference type="Pfam" id="PF10502">
    <property type="entry name" value="Peptidase_S26"/>
    <property type="match status" value="1"/>
</dbReference>
<feature type="domain" description="Peptidase S26" evidence="9">
    <location>
        <begin position="17"/>
        <end position="176"/>
    </location>
</feature>
<accession>A0A6N3FJ44</accession>
<gene>
    <name evidence="10" type="primary">sipS</name>
    <name evidence="10" type="ORF">IBLFYP30_00434</name>
</gene>
<dbReference type="PANTHER" id="PTHR43390">
    <property type="entry name" value="SIGNAL PEPTIDASE I"/>
    <property type="match status" value="1"/>
</dbReference>
<dbReference type="GO" id="GO:0009003">
    <property type="term" value="F:signal peptidase activity"/>
    <property type="evidence" value="ECO:0007669"/>
    <property type="project" value="UniProtKB-EC"/>
</dbReference>
<dbReference type="InterPro" id="IPR019756">
    <property type="entry name" value="Pept_S26A_signal_pept_1_Ser-AS"/>
</dbReference>
<keyword evidence="6 8" id="KW-0378">Hydrolase</keyword>
<proteinExistence type="inferred from homology"/>
<dbReference type="PRINTS" id="PR00727">
    <property type="entry name" value="LEADERPTASE"/>
</dbReference>
<dbReference type="InterPro" id="IPR019533">
    <property type="entry name" value="Peptidase_S26"/>
</dbReference>
<feature type="active site" evidence="7">
    <location>
        <position position="94"/>
    </location>
</feature>
<evidence type="ECO:0000256" key="2">
    <source>
        <dbReference type="ARBA" id="ARBA00004401"/>
    </source>
</evidence>
<dbReference type="GO" id="GO:0004252">
    <property type="term" value="F:serine-type endopeptidase activity"/>
    <property type="evidence" value="ECO:0007669"/>
    <property type="project" value="InterPro"/>
</dbReference>
<dbReference type="PROSITE" id="PS00761">
    <property type="entry name" value="SPASE_I_3"/>
    <property type="match status" value="1"/>
</dbReference>
<evidence type="ECO:0000256" key="3">
    <source>
        <dbReference type="ARBA" id="ARBA00009370"/>
    </source>
</evidence>
<keyword evidence="5 8" id="KW-0645">Protease</keyword>
<dbReference type="GO" id="GO:0005886">
    <property type="term" value="C:plasma membrane"/>
    <property type="evidence" value="ECO:0007669"/>
    <property type="project" value="UniProtKB-SubCell"/>
</dbReference>
<dbReference type="InterPro" id="IPR000223">
    <property type="entry name" value="Pept_S26A_signal_pept_1"/>
</dbReference>
<feature type="transmembrane region" description="Helical" evidence="8">
    <location>
        <begin position="20"/>
        <end position="38"/>
    </location>
</feature>
<dbReference type="SUPFAM" id="SSF51306">
    <property type="entry name" value="LexA/Signal peptidase"/>
    <property type="match status" value="1"/>
</dbReference>
<keyword evidence="8" id="KW-0472">Membrane</keyword>
<dbReference type="InterPro" id="IPR019758">
    <property type="entry name" value="Pept_S26A_signal_pept_1_CS"/>
</dbReference>
<dbReference type="AlphaFoldDB" id="A0A6N3FJ44"/>
<dbReference type="CDD" id="cd06530">
    <property type="entry name" value="S26_SPase_I"/>
    <property type="match status" value="1"/>
</dbReference>
<evidence type="ECO:0000256" key="8">
    <source>
        <dbReference type="RuleBase" id="RU362042"/>
    </source>
</evidence>
<dbReference type="PROSITE" id="PS00501">
    <property type="entry name" value="SPASE_I_1"/>
    <property type="match status" value="1"/>
</dbReference>
<dbReference type="RefSeq" id="WP_024037901.1">
    <property type="nucleotide sequence ID" value="NZ_CACRUE010000044.1"/>
</dbReference>
<comment type="catalytic activity">
    <reaction evidence="1 8">
        <text>Cleavage of hydrophobic, N-terminal signal or leader sequences from secreted and periplasmic proteins.</text>
        <dbReference type="EC" id="3.4.21.89"/>
    </reaction>
</comment>
<evidence type="ECO:0000256" key="7">
    <source>
        <dbReference type="PIRSR" id="PIRSR600223-1"/>
    </source>
</evidence>
<dbReference type="InterPro" id="IPR036286">
    <property type="entry name" value="LexA/Signal_pep-like_sf"/>
</dbReference>
<dbReference type="EMBL" id="CACRUE010000044">
    <property type="protein sequence ID" value="VYU52085.1"/>
    <property type="molecule type" value="Genomic_DNA"/>
</dbReference>
<dbReference type="GO" id="GO:0006465">
    <property type="term" value="P:signal peptide processing"/>
    <property type="evidence" value="ECO:0007669"/>
    <property type="project" value="InterPro"/>
</dbReference>
<comment type="similarity">
    <text evidence="3 8">Belongs to the peptidase S26 family.</text>
</comment>
<protein>
    <recommendedName>
        <fullName evidence="4 8">Signal peptidase I</fullName>
        <ecNumber evidence="4 8">3.4.21.89</ecNumber>
    </recommendedName>
</protein>
<keyword evidence="8" id="KW-1133">Transmembrane helix</keyword>
<reference evidence="10" key="1">
    <citation type="submission" date="2019-11" db="EMBL/GenBank/DDBJ databases">
        <authorList>
            <person name="Feng L."/>
        </authorList>
    </citation>
    <scope>NUCLEOTIDE SEQUENCE</scope>
    <source>
        <strain evidence="10">IbartlettiiLFYP30</strain>
    </source>
</reference>
<name>A0A6N3FJ44_9FIRM</name>
<evidence type="ECO:0000259" key="9">
    <source>
        <dbReference type="Pfam" id="PF10502"/>
    </source>
</evidence>
<sequence length="186" mass="20952">MMGKKEVNQEKSIKSTIIEWIKVFGLAIILAFVITLFIKPTLVRGDSMVPTLHENDYLIINRMVYRMGEPKNGDIIVFKSDLEATDGTNKDLVKRVIGVEGDKVVITNGQVYVNDKLLDEPYLSEGMDTEGEMEVTVPKGKLFVLGDNREVSLDSRYDKVGLVDVSDVEGKVFVRLYPFNDISFIN</sequence>
<dbReference type="Gene3D" id="2.10.109.10">
    <property type="entry name" value="Umud Fragment, subunit A"/>
    <property type="match status" value="1"/>
</dbReference>
<feature type="active site" evidence="7">
    <location>
        <position position="47"/>
    </location>
</feature>
<evidence type="ECO:0000256" key="1">
    <source>
        <dbReference type="ARBA" id="ARBA00000677"/>
    </source>
</evidence>
<organism evidence="10">
    <name type="scientific">Intestinibacter bartlettii</name>
    <dbReference type="NCBI Taxonomy" id="261299"/>
    <lineage>
        <taxon>Bacteria</taxon>
        <taxon>Bacillati</taxon>
        <taxon>Bacillota</taxon>
        <taxon>Clostridia</taxon>
        <taxon>Peptostreptococcales</taxon>
        <taxon>Peptostreptococcaceae</taxon>
        <taxon>Intestinibacter</taxon>
    </lineage>
</organism>
<dbReference type="PANTHER" id="PTHR43390:SF1">
    <property type="entry name" value="CHLOROPLAST PROCESSING PEPTIDASE"/>
    <property type="match status" value="1"/>
</dbReference>
<keyword evidence="8" id="KW-0812">Transmembrane</keyword>
<dbReference type="EC" id="3.4.21.89" evidence="4 8"/>
<evidence type="ECO:0000313" key="10">
    <source>
        <dbReference type="EMBL" id="VYU52085.1"/>
    </source>
</evidence>